<evidence type="ECO:0000313" key="4">
    <source>
        <dbReference type="Proteomes" id="UP000070720"/>
    </source>
</evidence>
<dbReference type="AlphaFoldDB" id="I1S4G5"/>
<reference evidence="3" key="4">
    <citation type="submission" date="2017-01" db="UniProtKB">
        <authorList>
            <consortium name="EnsemblFungi"/>
        </authorList>
    </citation>
    <scope>IDENTIFICATION</scope>
    <source>
        <strain evidence="3">PH-1 / ATCC MYA-4620 / FGSC 9075 / NRRL 31084</strain>
    </source>
</reference>
<dbReference type="EnsemblFungi" id="CEF72137">
    <property type="protein sequence ID" value="CEF72137"/>
    <property type="gene ID" value="FGRRES_11732"/>
</dbReference>
<evidence type="ECO:0000313" key="2">
    <source>
        <dbReference type="EMBL" id="CEF72137.1"/>
    </source>
</evidence>
<dbReference type="Proteomes" id="UP000070720">
    <property type="component" value="Chromosome 1"/>
</dbReference>
<dbReference type="EMBL" id="HG970332">
    <property type="protein sequence ID" value="CEF72137.1"/>
    <property type="molecule type" value="Genomic_DNA"/>
</dbReference>
<accession>A0A098D135</accession>
<evidence type="ECO:0000256" key="1">
    <source>
        <dbReference type="SAM" id="MobiDB-lite"/>
    </source>
</evidence>
<organism evidence="2 4">
    <name type="scientific">Gibberella zeae (strain ATCC MYA-4620 / CBS 123657 / FGSC 9075 / NRRL 31084 / PH-1)</name>
    <name type="common">Wheat head blight fungus</name>
    <name type="synonym">Fusarium graminearum</name>
    <dbReference type="NCBI Taxonomy" id="229533"/>
    <lineage>
        <taxon>Eukaryota</taxon>
        <taxon>Fungi</taxon>
        <taxon>Dikarya</taxon>
        <taxon>Ascomycota</taxon>
        <taxon>Pezizomycotina</taxon>
        <taxon>Sordariomycetes</taxon>
        <taxon>Hypocreomycetidae</taxon>
        <taxon>Hypocreales</taxon>
        <taxon>Nectriaceae</taxon>
        <taxon>Fusarium</taxon>
    </lineage>
</organism>
<reference evidence="2 4" key="3">
    <citation type="journal article" date="2015" name="BMC Genomics">
        <title>The completed genome sequence of the pathogenic ascomycete fungus Fusarium graminearum.</title>
        <authorList>
            <person name="King R."/>
            <person name="Urban M."/>
            <person name="Hammond-Kosack M.C."/>
            <person name="Hassani-Pak K."/>
            <person name="Hammond-Kosack K.E."/>
        </authorList>
    </citation>
    <scope>NUCLEOTIDE SEQUENCE [LARGE SCALE GENOMIC DNA]</scope>
    <source>
        <strain evidence="4">ATCC MYA-4620 / CBS 123657 / FGSC 9075 / NRRL 31084 / PH-1</strain>
        <strain evidence="2">PH-1</strain>
    </source>
</reference>
<dbReference type="InParanoid" id="I1S4G5"/>
<dbReference type="HOGENOM" id="CLU_2109267_0_0_1"/>
<dbReference type="VEuPathDB" id="FungiDB:FGRAMPH1_01G00673"/>
<evidence type="ECO:0000313" key="3">
    <source>
        <dbReference type="EnsemblFungi" id="CEF72137"/>
    </source>
</evidence>
<proteinExistence type="predicted"/>
<protein>
    <submittedName>
        <fullName evidence="2">Chromosome 1, complete genome</fullName>
    </submittedName>
</protein>
<accession>I1S4G5</accession>
<name>I1S4G5_GIBZE</name>
<gene>
    <name evidence="2" type="ORF">FGRAMPH1_01T00673</name>
</gene>
<dbReference type="RefSeq" id="XP_011315886.1">
    <property type="nucleotide sequence ID" value="XM_011317584.1"/>
</dbReference>
<reference evidence="3 4" key="1">
    <citation type="journal article" date="2007" name="Science">
        <title>The Fusarium graminearum genome reveals a link between localized polymorphism and pathogen specialization.</title>
        <authorList>
            <person name="Cuomo C.A."/>
            <person name="Gueldener U."/>
            <person name="Xu J.-R."/>
            <person name="Trail F."/>
            <person name="Turgeon B.G."/>
            <person name="Di Pietro A."/>
            <person name="Walton J.D."/>
            <person name="Ma L.-J."/>
            <person name="Baker S.E."/>
            <person name="Rep M."/>
            <person name="Adam G."/>
            <person name="Antoniw J."/>
            <person name="Baldwin T."/>
            <person name="Calvo S.E."/>
            <person name="Chang Y.-L."/>
            <person name="DeCaprio D."/>
            <person name="Gale L.R."/>
            <person name="Gnerre S."/>
            <person name="Goswami R.S."/>
            <person name="Hammond-Kosack K."/>
            <person name="Harris L.J."/>
            <person name="Hilburn K."/>
            <person name="Kennell J.C."/>
            <person name="Kroken S."/>
            <person name="Magnuson J.K."/>
            <person name="Mannhaupt G."/>
            <person name="Mauceli E.W."/>
            <person name="Mewes H.-W."/>
            <person name="Mitterbauer R."/>
            <person name="Muehlbauer G."/>
            <person name="Muensterkoetter M."/>
            <person name="Nelson D."/>
            <person name="O'Donnell K."/>
            <person name="Ouellet T."/>
            <person name="Qi W."/>
            <person name="Quesneville H."/>
            <person name="Roncero M.I.G."/>
            <person name="Seong K.-Y."/>
            <person name="Tetko I.V."/>
            <person name="Urban M."/>
            <person name="Waalwijk C."/>
            <person name="Ward T.J."/>
            <person name="Yao J."/>
            <person name="Birren B.W."/>
            <person name="Kistler H.C."/>
        </authorList>
    </citation>
    <scope>NUCLEOTIDE SEQUENCE [LARGE SCALE GENOMIC DNA]</scope>
    <source>
        <strain evidence="4">ATCC MYA-4620 / CBS 123657 / FGSC 9075 / NRRL 31084 / PH-1</strain>
        <strain evidence="3">PH-1 / ATCC MYA-4620 / FGSC 9075 / NRRL 31084</strain>
    </source>
</reference>
<dbReference type="KEGG" id="fgr:FGSG_11732"/>
<reference evidence="3 4" key="2">
    <citation type="journal article" date="2010" name="Nature">
        <title>Comparative genomics reveals mobile pathogenicity chromosomes in Fusarium.</title>
        <authorList>
            <person name="Ma L.J."/>
            <person name="van der Does H.C."/>
            <person name="Borkovich K.A."/>
            <person name="Coleman J.J."/>
            <person name="Daboussi M.J."/>
            <person name="Di Pietro A."/>
            <person name="Dufresne M."/>
            <person name="Freitag M."/>
            <person name="Grabherr M."/>
            <person name="Henrissat B."/>
            <person name="Houterman P.M."/>
            <person name="Kang S."/>
            <person name="Shim W.B."/>
            <person name="Woloshuk C."/>
            <person name="Xie X."/>
            <person name="Xu J.R."/>
            <person name="Antoniw J."/>
            <person name="Baker S.E."/>
            <person name="Bluhm B.H."/>
            <person name="Breakspear A."/>
            <person name="Brown D.W."/>
            <person name="Butchko R.A."/>
            <person name="Chapman S."/>
            <person name="Coulson R."/>
            <person name="Coutinho P.M."/>
            <person name="Danchin E.G."/>
            <person name="Diener A."/>
            <person name="Gale L.R."/>
            <person name="Gardiner D.M."/>
            <person name="Goff S."/>
            <person name="Hammond-Kosack K.E."/>
            <person name="Hilburn K."/>
            <person name="Hua-Van A."/>
            <person name="Jonkers W."/>
            <person name="Kazan K."/>
            <person name="Kodira C.D."/>
            <person name="Koehrsen M."/>
            <person name="Kumar L."/>
            <person name="Lee Y.H."/>
            <person name="Li L."/>
            <person name="Manners J.M."/>
            <person name="Miranda-Saavedra D."/>
            <person name="Mukherjee M."/>
            <person name="Park G."/>
            <person name="Park J."/>
            <person name="Park S.Y."/>
            <person name="Proctor R.H."/>
            <person name="Regev A."/>
            <person name="Ruiz-Roldan M.C."/>
            <person name="Sain D."/>
            <person name="Sakthikumar S."/>
            <person name="Sykes S."/>
            <person name="Schwartz D.C."/>
            <person name="Turgeon B.G."/>
            <person name="Wapinski I."/>
            <person name="Yoder O."/>
            <person name="Young S."/>
            <person name="Zeng Q."/>
            <person name="Zhou S."/>
            <person name="Galagan J."/>
            <person name="Cuomo C.A."/>
            <person name="Kistler H.C."/>
            <person name="Rep M."/>
        </authorList>
    </citation>
    <scope>GENOME REANNOTATION</scope>
    <source>
        <strain evidence="4">ATCC MYA-4620 / CBS 123657 / FGSC 9075 / NRRL 31084 / PH-1</strain>
        <strain evidence="3">PH-1 / ATCC MYA-4620 / FGSC 9075 / NRRL 31084</strain>
    </source>
</reference>
<feature type="region of interest" description="Disordered" evidence="1">
    <location>
        <begin position="95"/>
        <end position="115"/>
    </location>
</feature>
<keyword evidence="4" id="KW-1185">Reference proteome</keyword>
<sequence length="115" mass="12901">MAGNVGRFLEMASSSGLWTGLMDYELSVSERGSLGARDAGSPRLVSSGGRGRNDGLEKDVARYSSEEAMGIARIEKRRADHVELIAERRRIMKKENRDKARLENADVYGNDKRWR</sequence>
<feature type="region of interest" description="Disordered" evidence="1">
    <location>
        <begin position="32"/>
        <end position="58"/>
    </location>
</feature>